<dbReference type="EMBL" id="BCMF01000005">
    <property type="protein sequence ID" value="GAW99234.1"/>
    <property type="molecule type" value="Genomic_DNA"/>
</dbReference>
<evidence type="ECO:0000256" key="4">
    <source>
        <dbReference type="ARBA" id="ARBA00022741"/>
    </source>
</evidence>
<dbReference type="PANTHER" id="PTHR43553">
    <property type="entry name" value="HEAVY METAL TRANSPORTER"/>
    <property type="match status" value="1"/>
</dbReference>
<proteinExistence type="inferred from homology"/>
<dbReference type="InterPro" id="IPR003593">
    <property type="entry name" value="AAA+_ATPase"/>
</dbReference>
<sequence length="267" mass="29243">MTAIQLNDVSYHYPTSDFKLTIDQLTMTANLVAIVGQNGAGKSTLFKLLTGLMQPQTGNILINHHDLADLSPADRLKTIGIVFQDPSSQLFNATVEKEVAWSLSQTESDAAVIAEKVAQVLATVGLTDIKDKNPFDLSMPEKKLLSIATVLAVDPQIYLFDEPMISLDWPSQQLVTRLMQQLAREKHQVIAITHDMDWLAATFSKIAVLSDGEIKFEGAPAALFGQPELVHAVGLLPPRIMSIVSDVLGDSRVYLTPADYVAKHQTH</sequence>
<dbReference type="PANTHER" id="PTHR43553:SF24">
    <property type="entry name" value="ENERGY-COUPLING FACTOR TRANSPORTER ATP-BINDING PROTEIN ECFA1"/>
    <property type="match status" value="1"/>
</dbReference>
<accession>A0A1Z5IBY4</accession>
<dbReference type="InterPro" id="IPR003439">
    <property type="entry name" value="ABC_transporter-like_ATP-bd"/>
</dbReference>
<dbReference type="GO" id="GO:0042626">
    <property type="term" value="F:ATPase-coupled transmembrane transporter activity"/>
    <property type="evidence" value="ECO:0007669"/>
    <property type="project" value="TreeGrafter"/>
</dbReference>
<keyword evidence="7" id="KW-0472">Membrane</keyword>
<evidence type="ECO:0000256" key="3">
    <source>
        <dbReference type="ARBA" id="ARBA00022475"/>
    </source>
</evidence>
<keyword evidence="10" id="KW-1185">Reference proteome</keyword>
<comment type="similarity">
    <text evidence="1">Belongs to the ABC transporter superfamily.</text>
</comment>
<reference evidence="9 10" key="1">
    <citation type="submission" date="2015-11" db="EMBL/GenBank/DDBJ databases">
        <title>Draft genome sequences of new species of the genus Lactobacillus isolated from orchardgrass silage.</title>
        <authorList>
            <person name="Tohno M."/>
            <person name="Tanizawa Y."/>
            <person name="Arita M."/>
        </authorList>
    </citation>
    <scope>NUCLEOTIDE SEQUENCE [LARGE SCALE GENOMIC DNA]</scope>
    <source>
        <strain evidence="9 10">IWT30</strain>
    </source>
</reference>
<dbReference type="InterPro" id="IPR015856">
    <property type="entry name" value="ABC_transpr_CbiO/EcfA_su"/>
</dbReference>
<keyword evidence="2" id="KW-0813">Transport</keyword>
<dbReference type="Pfam" id="PF00005">
    <property type="entry name" value="ABC_tran"/>
    <property type="match status" value="1"/>
</dbReference>
<evidence type="ECO:0000256" key="7">
    <source>
        <dbReference type="ARBA" id="ARBA00023136"/>
    </source>
</evidence>
<keyword evidence="6" id="KW-1278">Translocase</keyword>
<evidence type="ECO:0000256" key="5">
    <source>
        <dbReference type="ARBA" id="ARBA00022840"/>
    </source>
</evidence>
<name>A0A1Z5IBY4_9LACO</name>
<dbReference type="Gene3D" id="3.40.50.300">
    <property type="entry name" value="P-loop containing nucleotide triphosphate hydrolases"/>
    <property type="match status" value="1"/>
</dbReference>
<dbReference type="PROSITE" id="PS50893">
    <property type="entry name" value="ABC_TRANSPORTER_2"/>
    <property type="match status" value="1"/>
</dbReference>
<dbReference type="GO" id="GO:0043190">
    <property type="term" value="C:ATP-binding cassette (ABC) transporter complex"/>
    <property type="evidence" value="ECO:0007669"/>
    <property type="project" value="TreeGrafter"/>
</dbReference>
<keyword evidence="4" id="KW-0547">Nucleotide-binding</keyword>
<dbReference type="RefSeq" id="WP_089109038.1">
    <property type="nucleotide sequence ID" value="NZ_BCMF01000005.1"/>
</dbReference>
<evidence type="ECO:0000259" key="8">
    <source>
        <dbReference type="PROSITE" id="PS50893"/>
    </source>
</evidence>
<evidence type="ECO:0000256" key="6">
    <source>
        <dbReference type="ARBA" id="ARBA00022967"/>
    </source>
</evidence>
<dbReference type="OrthoDB" id="9784332at2"/>
<evidence type="ECO:0000256" key="1">
    <source>
        <dbReference type="ARBA" id="ARBA00005417"/>
    </source>
</evidence>
<evidence type="ECO:0000313" key="9">
    <source>
        <dbReference type="EMBL" id="GAW99234.1"/>
    </source>
</evidence>
<dbReference type="SMART" id="SM00382">
    <property type="entry name" value="AAA"/>
    <property type="match status" value="1"/>
</dbReference>
<comment type="caution">
    <text evidence="9">The sequence shown here is derived from an EMBL/GenBank/DDBJ whole genome shotgun (WGS) entry which is preliminary data.</text>
</comment>
<evidence type="ECO:0000256" key="2">
    <source>
        <dbReference type="ARBA" id="ARBA00022448"/>
    </source>
</evidence>
<keyword evidence="3" id="KW-1003">Cell membrane</keyword>
<protein>
    <submittedName>
        <fullName evidence="9">Energy-coupling factor transporter ATP-binding protein</fullName>
    </submittedName>
</protein>
<dbReference type="SUPFAM" id="SSF52540">
    <property type="entry name" value="P-loop containing nucleoside triphosphate hydrolases"/>
    <property type="match status" value="1"/>
</dbReference>
<dbReference type="GO" id="GO:0016887">
    <property type="term" value="F:ATP hydrolysis activity"/>
    <property type="evidence" value="ECO:0007669"/>
    <property type="project" value="InterPro"/>
</dbReference>
<feature type="domain" description="ABC transporter" evidence="8">
    <location>
        <begin position="4"/>
        <end position="236"/>
    </location>
</feature>
<dbReference type="Proteomes" id="UP000198374">
    <property type="component" value="Unassembled WGS sequence"/>
</dbReference>
<dbReference type="AlphaFoldDB" id="A0A1Z5IBY4"/>
<dbReference type="InterPro" id="IPR027417">
    <property type="entry name" value="P-loop_NTPase"/>
</dbReference>
<dbReference type="CDD" id="cd03225">
    <property type="entry name" value="ABC_cobalt_CbiO_domain1"/>
    <property type="match status" value="1"/>
</dbReference>
<organism evidence="9 10">
    <name type="scientific">Secundilactobacillus mixtipabuli</name>
    <dbReference type="NCBI Taxonomy" id="1435342"/>
    <lineage>
        <taxon>Bacteria</taxon>
        <taxon>Bacillati</taxon>
        <taxon>Bacillota</taxon>
        <taxon>Bacilli</taxon>
        <taxon>Lactobacillales</taxon>
        <taxon>Lactobacillaceae</taxon>
        <taxon>Secundilactobacillus</taxon>
    </lineage>
</organism>
<gene>
    <name evidence="9" type="primary">ecfA2_1</name>
    <name evidence="9" type="ORF">IWT30_01195</name>
</gene>
<dbReference type="GO" id="GO:0005524">
    <property type="term" value="F:ATP binding"/>
    <property type="evidence" value="ECO:0007669"/>
    <property type="project" value="UniProtKB-KW"/>
</dbReference>
<keyword evidence="5 9" id="KW-0067">ATP-binding</keyword>
<evidence type="ECO:0000313" key="10">
    <source>
        <dbReference type="Proteomes" id="UP000198374"/>
    </source>
</evidence>
<dbReference type="InterPro" id="IPR050095">
    <property type="entry name" value="ECF_ABC_transporter_ATP-bd"/>
</dbReference>